<sequence length="130" mass="14543">MSVIITTRSLNCAAVDQNDQTFSTVLQSASLKNGVLLSTKDYKERANYSKDELIGSQVSPLSPDHVFKSDKHIFPSIQRFGFIFDYYDFEVNCQSETVFQDEPVAVLQLFVYDALIKATLGGDFGQSEGR</sequence>
<proteinExistence type="predicted"/>
<evidence type="ECO:0000313" key="2">
    <source>
        <dbReference type="Proteomes" id="UP000324800"/>
    </source>
</evidence>
<comment type="caution">
    <text evidence="1">The sequence shown here is derived from an EMBL/GenBank/DDBJ whole genome shotgun (WGS) entry which is preliminary data.</text>
</comment>
<dbReference type="AlphaFoldDB" id="A0A5J4WIW6"/>
<accession>A0A5J4WIW6</accession>
<gene>
    <name evidence="1" type="ORF">EZS28_009545</name>
</gene>
<protein>
    <submittedName>
        <fullName evidence="1">Uncharacterized protein</fullName>
    </submittedName>
</protein>
<dbReference type="EMBL" id="SNRW01001811">
    <property type="protein sequence ID" value="KAA6394927.1"/>
    <property type="molecule type" value="Genomic_DNA"/>
</dbReference>
<dbReference type="Proteomes" id="UP000324800">
    <property type="component" value="Unassembled WGS sequence"/>
</dbReference>
<evidence type="ECO:0000313" key="1">
    <source>
        <dbReference type="EMBL" id="KAA6394927.1"/>
    </source>
</evidence>
<reference evidence="1 2" key="1">
    <citation type="submission" date="2019-03" db="EMBL/GenBank/DDBJ databases">
        <title>Single cell metagenomics reveals metabolic interactions within the superorganism composed of flagellate Streblomastix strix and complex community of Bacteroidetes bacteria on its surface.</title>
        <authorList>
            <person name="Treitli S.C."/>
            <person name="Kolisko M."/>
            <person name="Husnik F."/>
            <person name="Keeling P."/>
            <person name="Hampl V."/>
        </authorList>
    </citation>
    <scope>NUCLEOTIDE SEQUENCE [LARGE SCALE GENOMIC DNA]</scope>
    <source>
        <strain evidence="1">ST1C</strain>
    </source>
</reference>
<organism evidence="1 2">
    <name type="scientific">Streblomastix strix</name>
    <dbReference type="NCBI Taxonomy" id="222440"/>
    <lineage>
        <taxon>Eukaryota</taxon>
        <taxon>Metamonada</taxon>
        <taxon>Preaxostyla</taxon>
        <taxon>Oxymonadida</taxon>
        <taxon>Streblomastigidae</taxon>
        <taxon>Streblomastix</taxon>
    </lineage>
</organism>
<name>A0A5J4WIW6_9EUKA</name>